<accession>A0A6C0KIS6</accession>
<protein>
    <submittedName>
        <fullName evidence="1">Uncharacterized protein</fullName>
    </submittedName>
</protein>
<reference evidence="1" key="1">
    <citation type="journal article" date="2020" name="Nature">
        <title>Giant virus diversity and host interactions through global metagenomics.</title>
        <authorList>
            <person name="Schulz F."/>
            <person name="Roux S."/>
            <person name="Paez-Espino D."/>
            <person name="Jungbluth S."/>
            <person name="Walsh D.A."/>
            <person name="Denef V.J."/>
            <person name="McMahon K.D."/>
            <person name="Konstantinidis K.T."/>
            <person name="Eloe-Fadrosh E.A."/>
            <person name="Kyrpides N.C."/>
            <person name="Woyke T."/>
        </authorList>
    </citation>
    <scope>NUCLEOTIDE SEQUENCE</scope>
    <source>
        <strain evidence="1">GVMAG-S-3300011013-78</strain>
    </source>
</reference>
<organism evidence="1">
    <name type="scientific">viral metagenome</name>
    <dbReference type="NCBI Taxonomy" id="1070528"/>
    <lineage>
        <taxon>unclassified sequences</taxon>
        <taxon>metagenomes</taxon>
        <taxon>organismal metagenomes</taxon>
    </lineage>
</organism>
<dbReference type="AlphaFoldDB" id="A0A6C0KIS6"/>
<name>A0A6C0KIS6_9ZZZZ</name>
<proteinExistence type="predicted"/>
<evidence type="ECO:0000313" key="1">
    <source>
        <dbReference type="EMBL" id="QHU16208.1"/>
    </source>
</evidence>
<sequence length="89" mass="9990">MNSNDLIYYKTNQEIKRCGVSLKSLMKKEGHIQEGGYNKSSYEGLAIPSGLAIINNCDDNNSNTYSRVSNESSLINEDIFNILLDKIIK</sequence>
<dbReference type="EMBL" id="MN740877">
    <property type="protein sequence ID" value="QHU16208.1"/>
    <property type="molecule type" value="Genomic_DNA"/>
</dbReference>